<dbReference type="SUPFAM" id="SSF54999">
    <property type="entry name" value="Ribosomal protein S10"/>
    <property type="match status" value="1"/>
</dbReference>
<dbReference type="PROSITE" id="PS00361">
    <property type="entry name" value="RIBOSOMAL_S10"/>
    <property type="match status" value="1"/>
</dbReference>
<comment type="caution">
    <text evidence="6">The sequence shown here is derived from an EMBL/GenBank/DDBJ whole genome shotgun (WGS) entry which is preliminary data.</text>
</comment>
<dbReference type="AlphaFoldDB" id="A0A2H0RGF4"/>
<comment type="subunit">
    <text evidence="4">Part of the 30S ribosomal subunit.</text>
</comment>
<comment type="similarity">
    <text evidence="1 4">Belongs to the universal ribosomal protein uS10 family.</text>
</comment>
<dbReference type="Gene3D" id="3.30.70.600">
    <property type="entry name" value="Ribosomal protein S10 domain"/>
    <property type="match status" value="1"/>
</dbReference>
<gene>
    <name evidence="4" type="primary">rpsJ</name>
    <name evidence="6" type="ORF">COV09_00950</name>
</gene>
<evidence type="ECO:0000313" key="7">
    <source>
        <dbReference type="Proteomes" id="UP000230906"/>
    </source>
</evidence>
<dbReference type="PANTHER" id="PTHR11700">
    <property type="entry name" value="30S RIBOSOMAL PROTEIN S10 FAMILY MEMBER"/>
    <property type="match status" value="1"/>
</dbReference>
<dbReference type="NCBIfam" id="TIGR01049">
    <property type="entry name" value="rpsJ_bact"/>
    <property type="match status" value="1"/>
</dbReference>
<evidence type="ECO:0000256" key="1">
    <source>
        <dbReference type="ARBA" id="ARBA00007102"/>
    </source>
</evidence>
<name>A0A2H0RGF4_9BACT</name>
<reference evidence="6 7" key="1">
    <citation type="submission" date="2017-09" db="EMBL/GenBank/DDBJ databases">
        <title>Depth-based differentiation of microbial function through sediment-hosted aquifers and enrichment of novel symbionts in the deep terrestrial subsurface.</title>
        <authorList>
            <person name="Probst A.J."/>
            <person name="Ladd B."/>
            <person name="Jarett J.K."/>
            <person name="Geller-Mcgrath D.E."/>
            <person name="Sieber C.M."/>
            <person name="Emerson J.B."/>
            <person name="Anantharaman K."/>
            <person name="Thomas B.C."/>
            <person name="Malmstrom R."/>
            <person name="Stieglmeier M."/>
            <person name="Klingl A."/>
            <person name="Woyke T."/>
            <person name="Ryan C.M."/>
            <person name="Banfield J.F."/>
        </authorList>
    </citation>
    <scope>NUCLEOTIDE SEQUENCE [LARGE SCALE GENOMIC DNA]</scope>
    <source>
        <strain evidence="6">CG10_big_fil_rev_8_21_14_0_10_50_13</strain>
    </source>
</reference>
<proteinExistence type="inferred from homology"/>
<sequence length="125" mass="14005">MSVAPTKTKTKTAAKGKKVKSVPEISKLRIRVSAYENKILDASVKQIVDTAIRYDGTIDGPVPLPTEIKKYIINRASFIDKNSREQFEMRVHKRLIDILNPSPKIVESLTNLNLPSGVNIDVKMM</sequence>
<dbReference type="PRINTS" id="PR00971">
    <property type="entry name" value="RIBOSOMALS10"/>
</dbReference>
<evidence type="ECO:0000256" key="3">
    <source>
        <dbReference type="ARBA" id="ARBA00023274"/>
    </source>
</evidence>
<evidence type="ECO:0000313" key="6">
    <source>
        <dbReference type="EMBL" id="PIR45547.1"/>
    </source>
</evidence>
<dbReference type="GO" id="GO:0006412">
    <property type="term" value="P:translation"/>
    <property type="evidence" value="ECO:0007669"/>
    <property type="project" value="UniProtKB-UniRule"/>
</dbReference>
<comment type="function">
    <text evidence="4">Involved in the binding of tRNA to the ribosomes.</text>
</comment>
<dbReference type="FunFam" id="3.30.70.600:FF:000003">
    <property type="entry name" value="30S ribosomal protein S10"/>
    <property type="match status" value="1"/>
</dbReference>
<dbReference type="InterPro" id="IPR036838">
    <property type="entry name" value="Ribosomal_uS10_dom_sf"/>
</dbReference>
<dbReference type="SMART" id="SM01403">
    <property type="entry name" value="Ribosomal_S10"/>
    <property type="match status" value="1"/>
</dbReference>
<dbReference type="Pfam" id="PF00338">
    <property type="entry name" value="Ribosomal_S10"/>
    <property type="match status" value="1"/>
</dbReference>
<dbReference type="HAMAP" id="MF_00508">
    <property type="entry name" value="Ribosomal_uS10"/>
    <property type="match status" value="1"/>
</dbReference>
<dbReference type="InterPro" id="IPR018268">
    <property type="entry name" value="Ribosomal_uS10_CS"/>
</dbReference>
<dbReference type="NCBIfam" id="NF001861">
    <property type="entry name" value="PRK00596.1"/>
    <property type="match status" value="1"/>
</dbReference>
<evidence type="ECO:0000256" key="2">
    <source>
        <dbReference type="ARBA" id="ARBA00022980"/>
    </source>
</evidence>
<evidence type="ECO:0000259" key="5">
    <source>
        <dbReference type="SMART" id="SM01403"/>
    </source>
</evidence>
<organism evidence="6 7">
    <name type="scientific">Candidatus Vogelbacteria bacterium CG10_big_fil_rev_8_21_14_0_10_50_13</name>
    <dbReference type="NCBI Taxonomy" id="1975044"/>
    <lineage>
        <taxon>Bacteria</taxon>
        <taxon>Candidatus Vogeliibacteriota</taxon>
    </lineage>
</organism>
<dbReference type="GO" id="GO:0003735">
    <property type="term" value="F:structural constituent of ribosome"/>
    <property type="evidence" value="ECO:0007669"/>
    <property type="project" value="InterPro"/>
</dbReference>
<dbReference type="Proteomes" id="UP000230906">
    <property type="component" value="Unassembled WGS sequence"/>
</dbReference>
<evidence type="ECO:0000256" key="4">
    <source>
        <dbReference type="HAMAP-Rule" id="MF_00508"/>
    </source>
</evidence>
<keyword evidence="2 4" id="KW-0689">Ribosomal protein</keyword>
<dbReference type="GO" id="GO:1990904">
    <property type="term" value="C:ribonucleoprotein complex"/>
    <property type="evidence" value="ECO:0007669"/>
    <property type="project" value="UniProtKB-KW"/>
</dbReference>
<protein>
    <recommendedName>
        <fullName evidence="4">Small ribosomal subunit protein uS10</fullName>
    </recommendedName>
</protein>
<dbReference type="InterPro" id="IPR001848">
    <property type="entry name" value="Ribosomal_uS10"/>
</dbReference>
<dbReference type="GO" id="GO:0005840">
    <property type="term" value="C:ribosome"/>
    <property type="evidence" value="ECO:0007669"/>
    <property type="project" value="UniProtKB-KW"/>
</dbReference>
<accession>A0A2H0RGF4</accession>
<keyword evidence="3 4" id="KW-0687">Ribonucleoprotein</keyword>
<dbReference type="InterPro" id="IPR027486">
    <property type="entry name" value="Ribosomal_uS10_dom"/>
</dbReference>
<dbReference type="GO" id="GO:0000049">
    <property type="term" value="F:tRNA binding"/>
    <property type="evidence" value="ECO:0007669"/>
    <property type="project" value="UniProtKB-UniRule"/>
</dbReference>
<feature type="domain" description="Small ribosomal subunit protein uS10" evidence="5">
    <location>
        <begin position="29"/>
        <end position="123"/>
    </location>
</feature>
<dbReference type="EMBL" id="PCYJ01000015">
    <property type="protein sequence ID" value="PIR45547.1"/>
    <property type="molecule type" value="Genomic_DNA"/>
</dbReference>